<feature type="region of interest" description="Disordered" evidence="1">
    <location>
        <begin position="641"/>
        <end position="842"/>
    </location>
</feature>
<keyword evidence="3" id="KW-1185">Reference proteome</keyword>
<evidence type="ECO:0000313" key="3">
    <source>
        <dbReference type="Proteomes" id="UP001321749"/>
    </source>
</evidence>
<dbReference type="InterPro" id="IPR018465">
    <property type="entry name" value="Scm3/HJURP"/>
</dbReference>
<feature type="compositionally biased region" description="Basic and acidic residues" evidence="1">
    <location>
        <begin position="25"/>
        <end position="39"/>
    </location>
</feature>
<feature type="region of interest" description="Disordered" evidence="1">
    <location>
        <begin position="1"/>
        <end position="39"/>
    </location>
</feature>
<feature type="compositionally biased region" description="Low complexity" evidence="1">
    <location>
        <begin position="776"/>
        <end position="790"/>
    </location>
</feature>
<dbReference type="PANTHER" id="PTHR15992:SF5">
    <property type="entry name" value="HOLLIDAY JUNCTION RECOGNITION PROTEIN"/>
    <property type="match status" value="1"/>
</dbReference>
<feature type="region of interest" description="Disordered" evidence="1">
    <location>
        <begin position="253"/>
        <end position="453"/>
    </location>
</feature>
<evidence type="ECO:0000313" key="2">
    <source>
        <dbReference type="EMBL" id="KAK4465585.1"/>
    </source>
</evidence>
<gene>
    <name evidence="2" type="ORF">QBC42DRAFT_7960</name>
</gene>
<dbReference type="GO" id="GO:0046982">
    <property type="term" value="F:protein heterodimerization activity"/>
    <property type="evidence" value="ECO:0007669"/>
    <property type="project" value="InterPro"/>
</dbReference>
<feature type="compositionally biased region" description="Basic and acidic residues" evidence="1">
    <location>
        <begin position="368"/>
        <end position="382"/>
    </location>
</feature>
<feature type="compositionally biased region" description="Polar residues" evidence="1">
    <location>
        <begin position="744"/>
        <end position="775"/>
    </location>
</feature>
<feature type="compositionally biased region" description="Acidic residues" evidence="1">
    <location>
        <begin position="99"/>
        <end position="109"/>
    </location>
</feature>
<dbReference type="InterPro" id="IPR009072">
    <property type="entry name" value="Histone-fold"/>
</dbReference>
<reference evidence="2" key="1">
    <citation type="journal article" date="2023" name="Mol. Phylogenet. Evol.">
        <title>Genome-scale phylogeny and comparative genomics of the fungal order Sordariales.</title>
        <authorList>
            <person name="Hensen N."/>
            <person name="Bonometti L."/>
            <person name="Westerberg I."/>
            <person name="Brannstrom I.O."/>
            <person name="Guillou S."/>
            <person name="Cros-Aarteil S."/>
            <person name="Calhoun S."/>
            <person name="Haridas S."/>
            <person name="Kuo A."/>
            <person name="Mondo S."/>
            <person name="Pangilinan J."/>
            <person name="Riley R."/>
            <person name="LaButti K."/>
            <person name="Andreopoulos B."/>
            <person name="Lipzen A."/>
            <person name="Chen C."/>
            <person name="Yan M."/>
            <person name="Daum C."/>
            <person name="Ng V."/>
            <person name="Clum A."/>
            <person name="Steindorff A."/>
            <person name="Ohm R.A."/>
            <person name="Martin F."/>
            <person name="Silar P."/>
            <person name="Natvig D.O."/>
            <person name="Lalanne C."/>
            <person name="Gautier V."/>
            <person name="Ament-Velasquez S.L."/>
            <person name="Kruys A."/>
            <person name="Hutchinson M.I."/>
            <person name="Powell A.J."/>
            <person name="Barry K."/>
            <person name="Miller A.N."/>
            <person name="Grigoriev I.V."/>
            <person name="Debuchy R."/>
            <person name="Gladieux P."/>
            <person name="Hiltunen Thoren M."/>
            <person name="Johannesson H."/>
        </authorList>
    </citation>
    <scope>NUCLEOTIDE SEQUENCE</scope>
    <source>
        <strain evidence="2">PSN324</strain>
    </source>
</reference>
<sequence length="990" mass="106839">MEPPAKRPRVGAAPFEEDDPDEDELVSRPEEVNARRDPGLRFERSRALAAFKLKSAFESIFEKYGKDFTGVGDEIDLRTGEIIVNNGHIQSLKNAAETQQDDDEDEVEDTNSGSTPLNEESSGQDNQQDSLGYQEQPDSSVTLPELPSNFPQQLQPPPPPPPPPYATTSSFHGEGWAGTPAMMENPLMFPHTMFPGQMSHGAFSMYLPMPYSGPIPMPVADPAWQTPELNLQMQHGTANSLPMPDPTWQFPELPASAFDPKEPHVAPTRKKARQLVTIVREDSSDVEGDILGKGTPNSNQEQTQENPEEALIKKKVLLPRPVSEETPVKKKKGRAFSKQSQDVAALPKKPTEEEESATRSPRRRRPRLEKSTSTRSGFEKSVAKPIAKSQADSHEPLLVELTPSALNNRVTRNSSLAGAQKTEDSSTRSTRKTRSLPIRQQQLSEATPAPAGYHEAVDAEVYIDLSNPETKLARKPQNQSLRVEIVSKKSIDIASFRAITPEAIEIASDSAELAKGNGESTEMAVQNSNMRKSSAERELAIEGEKSAHPSPPLEVFSRNTIDVDYSFSDEDEPLPQRRQPRKVPVEAEKALNASQMDVDAMAESIPLGPPALEKNRPAETLPSIEEVAPLLAECVHQEFATVPAPGAESQRGPKELPTTPEMSSPKVSLPSRAANTTEMVRTKSASRRLATAPRLEIPDSDPMGDPSTQESLSQPRRAPSPSFSSQGDHELAVEVSKSDALVSPNESIVQDDTAFHHTQPSPTLSCTGVQSTTPTPKADPASAVVSSPSKPADKSSRSSKKAFPSTPIKTPPSLTNGKPLSHQGSSAKPPATTATNTSAKRKNNILSLLSDSEDELSIMSPATQKTPATTRSSPASHHVRLFSSFPIPVSSALKRDALMNSAGKAAVTRMRTPDTVSKSGRKSKVISGSAAGRRSGSTLSMNTIYSTPSKPAGGGGGLGDDLVVQTPGGTVRRCGEDGFRCERDFCFGCL</sequence>
<dbReference type="AlphaFoldDB" id="A0AAV9HZY9"/>
<feature type="region of interest" description="Disordered" evidence="1">
    <location>
        <begin position="914"/>
        <end position="941"/>
    </location>
</feature>
<dbReference type="Pfam" id="PF10384">
    <property type="entry name" value="Scm3"/>
    <property type="match status" value="1"/>
</dbReference>
<dbReference type="GO" id="GO:0042393">
    <property type="term" value="F:histone binding"/>
    <property type="evidence" value="ECO:0007669"/>
    <property type="project" value="InterPro"/>
</dbReference>
<organism evidence="2 3">
    <name type="scientific">Cladorrhinum samala</name>
    <dbReference type="NCBI Taxonomy" id="585594"/>
    <lineage>
        <taxon>Eukaryota</taxon>
        <taxon>Fungi</taxon>
        <taxon>Dikarya</taxon>
        <taxon>Ascomycota</taxon>
        <taxon>Pezizomycotina</taxon>
        <taxon>Sordariomycetes</taxon>
        <taxon>Sordariomycetidae</taxon>
        <taxon>Sordariales</taxon>
        <taxon>Podosporaceae</taxon>
        <taxon>Cladorrhinum</taxon>
    </lineage>
</organism>
<feature type="compositionally biased region" description="Acidic residues" evidence="1">
    <location>
        <begin position="15"/>
        <end position="24"/>
    </location>
</feature>
<feature type="compositionally biased region" description="Pro residues" evidence="1">
    <location>
        <begin position="154"/>
        <end position="165"/>
    </location>
</feature>
<protein>
    <submittedName>
        <fullName evidence="2">Uncharacterized protein</fullName>
    </submittedName>
</protein>
<feature type="compositionally biased region" description="Polar residues" evidence="1">
    <location>
        <begin position="812"/>
        <end position="838"/>
    </location>
</feature>
<feature type="compositionally biased region" description="Polar residues" evidence="1">
    <location>
        <begin position="295"/>
        <end position="305"/>
    </location>
</feature>
<evidence type="ECO:0000256" key="1">
    <source>
        <dbReference type="SAM" id="MobiDB-lite"/>
    </source>
</evidence>
<dbReference type="GO" id="GO:0005634">
    <property type="term" value="C:nucleus"/>
    <property type="evidence" value="ECO:0007669"/>
    <property type="project" value="InterPro"/>
</dbReference>
<feature type="compositionally biased region" description="Polar residues" evidence="1">
    <location>
        <begin position="404"/>
        <end position="417"/>
    </location>
</feature>
<name>A0AAV9HZY9_9PEZI</name>
<dbReference type="Proteomes" id="UP001321749">
    <property type="component" value="Unassembled WGS sequence"/>
</dbReference>
<dbReference type="PANTHER" id="PTHR15992">
    <property type="entry name" value="HOLLIDAY JUNCTION RECOGNITION PROTEIN"/>
    <property type="match status" value="1"/>
</dbReference>
<feature type="compositionally biased region" description="Polar residues" evidence="1">
    <location>
        <begin position="111"/>
        <end position="142"/>
    </location>
</feature>
<feature type="compositionally biased region" description="Low complexity" evidence="1">
    <location>
        <begin position="927"/>
        <end position="937"/>
    </location>
</feature>
<reference evidence="2" key="2">
    <citation type="submission" date="2023-06" db="EMBL/GenBank/DDBJ databases">
        <authorList>
            <consortium name="Lawrence Berkeley National Laboratory"/>
            <person name="Mondo S.J."/>
            <person name="Hensen N."/>
            <person name="Bonometti L."/>
            <person name="Westerberg I."/>
            <person name="Brannstrom I.O."/>
            <person name="Guillou S."/>
            <person name="Cros-Aarteil S."/>
            <person name="Calhoun S."/>
            <person name="Haridas S."/>
            <person name="Kuo A."/>
            <person name="Pangilinan J."/>
            <person name="Riley R."/>
            <person name="Labutti K."/>
            <person name="Andreopoulos B."/>
            <person name="Lipzen A."/>
            <person name="Chen C."/>
            <person name="Yanf M."/>
            <person name="Daum C."/>
            <person name="Ng V."/>
            <person name="Clum A."/>
            <person name="Steindorff A."/>
            <person name="Ohm R."/>
            <person name="Martin F."/>
            <person name="Silar P."/>
            <person name="Natvig D."/>
            <person name="Lalanne C."/>
            <person name="Gautier V."/>
            <person name="Ament-Velasquez S.L."/>
            <person name="Kruys A."/>
            <person name="Hutchinson M.I."/>
            <person name="Powell A.J."/>
            <person name="Barry K."/>
            <person name="Miller A.N."/>
            <person name="Grigoriev I.V."/>
            <person name="Debuchy R."/>
            <person name="Gladieux P."/>
            <person name="Thoren M.H."/>
            <person name="Johannesson H."/>
        </authorList>
    </citation>
    <scope>NUCLEOTIDE SEQUENCE</scope>
    <source>
        <strain evidence="2">PSN324</strain>
    </source>
</reference>
<comment type="caution">
    <text evidence="2">The sequence shown here is derived from an EMBL/GenBank/DDBJ whole genome shotgun (WGS) entry which is preliminary data.</text>
</comment>
<dbReference type="EMBL" id="MU864938">
    <property type="protein sequence ID" value="KAK4465585.1"/>
    <property type="molecule type" value="Genomic_DNA"/>
</dbReference>
<proteinExistence type="predicted"/>
<feature type="region of interest" description="Disordered" evidence="1">
    <location>
        <begin position="93"/>
        <end position="178"/>
    </location>
</feature>
<accession>A0AAV9HZY9</accession>
<dbReference type="Gene3D" id="1.10.20.10">
    <property type="entry name" value="Histone, subunit A"/>
    <property type="match status" value="1"/>
</dbReference>